<dbReference type="OrthoDB" id="406368at2759"/>
<proteinExistence type="predicted"/>
<dbReference type="RefSeq" id="XP_004994231.1">
    <property type="nucleotide sequence ID" value="XM_004994174.1"/>
</dbReference>
<sequence>MSINKPPAASRVQFVRKSTAATIPARFETAGYVVGPDGTLHKAKARVGSGRRLGPGTYDVTHFGSTSERFRDDKPRAPAPGTYTDPRTAITVRQTSGLSGLPFQQTAPRFEEPHIIRETPAPIEYSVSMPAASKGATSAFHSTARRTEPMFKRDTFMTPSPFDYQREEDTTGATFKSGEKQNYHAAFGVRARRFGDSECDIHVPPPTKYDVSGEQKHRPEGVPKSQPHPAFRSRTKRTQLPVTNTDTPPPNSYNPSPPKKQGGGRLADHERERFRVRVSDAPPPTSYSPHPAVADSMYKRSFNATIEHNA</sequence>
<accession>F2U8Z7</accession>
<evidence type="ECO:0000313" key="3">
    <source>
        <dbReference type="Proteomes" id="UP000007799"/>
    </source>
</evidence>
<feature type="region of interest" description="Disordered" evidence="1">
    <location>
        <begin position="52"/>
        <end position="86"/>
    </location>
</feature>
<evidence type="ECO:0000313" key="2">
    <source>
        <dbReference type="EMBL" id="EGD73200.1"/>
    </source>
</evidence>
<feature type="region of interest" description="Disordered" evidence="1">
    <location>
        <begin position="197"/>
        <end position="295"/>
    </location>
</feature>
<feature type="compositionally biased region" description="Pro residues" evidence="1">
    <location>
        <begin position="247"/>
        <end position="258"/>
    </location>
</feature>
<reference evidence="2" key="1">
    <citation type="submission" date="2009-08" db="EMBL/GenBank/DDBJ databases">
        <title>Annotation of Salpingoeca rosetta.</title>
        <authorList>
            <consortium name="The Broad Institute Genome Sequencing Platform"/>
            <person name="Russ C."/>
            <person name="Cuomo C."/>
            <person name="Burger G."/>
            <person name="Gray M.W."/>
            <person name="Holland P.W.H."/>
            <person name="King N."/>
            <person name="Lang F.B.F."/>
            <person name="Roger A.J."/>
            <person name="Ruiz-Trillo I."/>
            <person name="Young S.K."/>
            <person name="Zeng Q."/>
            <person name="Gargeya S."/>
            <person name="Alvarado L."/>
            <person name="Berlin A."/>
            <person name="Chapman S.B."/>
            <person name="Chen Z."/>
            <person name="Freedman E."/>
            <person name="Gellesch M."/>
            <person name="Goldberg J."/>
            <person name="Griggs A."/>
            <person name="Gujja S."/>
            <person name="Heilman E."/>
            <person name="Heiman D."/>
            <person name="Howarth C."/>
            <person name="Mehta T."/>
            <person name="Neiman D."/>
            <person name="Pearson M."/>
            <person name="Roberts A."/>
            <person name="Saif S."/>
            <person name="Shea T."/>
            <person name="Shenoy N."/>
            <person name="Sisk P."/>
            <person name="Stolte C."/>
            <person name="Sykes S."/>
            <person name="White J."/>
            <person name="Yandava C."/>
            <person name="Haas B."/>
            <person name="Nusbaum C."/>
            <person name="Birren B."/>
        </authorList>
    </citation>
    <scope>NUCLEOTIDE SEQUENCE [LARGE SCALE GENOMIC DNA]</scope>
    <source>
        <strain evidence="2">ATCC 50818</strain>
    </source>
</reference>
<dbReference type="AlphaFoldDB" id="F2U8Z7"/>
<dbReference type="KEGG" id="sre:PTSG_04914"/>
<feature type="compositionally biased region" description="Basic and acidic residues" evidence="1">
    <location>
        <begin position="211"/>
        <end position="221"/>
    </location>
</feature>
<evidence type="ECO:0000256" key="1">
    <source>
        <dbReference type="SAM" id="MobiDB-lite"/>
    </source>
</evidence>
<dbReference type="GeneID" id="16074810"/>
<dbReference type="EMBL" id="GL832965">
    <property type="protein sequence ID" value="EGD73200.1"/>
    <property type="molecule type" value="Genomic_DNA"/>
</dbReference>
<organism evidence="3">
    <name type="scientific">Salpingoeca rosetta (strain ATCC 50818 / BSB-021)</name>
    <dbReference type="NCBI Taxonomy" id="946362"/>
    <lineage>
        <taxon>Eukaryota</taxon>
        <taxon>Choanoflagellata</taxon>
        <taxon>Craspedida</taxon>
        <taxon>Salpingoecidae</taxon>
        <taxon>Salpingoeca</taxon>
    </lineage>
</organism>
<dbReference type="STRING" id="946362.F2U8Z7"/>
<name>F2U8Z7_SALR5</name>
<keyword evidence="3" id="KW-1185">Reference proteome</keyword>
<feature type="compositionally biased region" description="Basic and acidic residues" evidence="1">
    <location>
        <begin position="266"/>
        <end position="278"/>
    </location>
</feature>
<protein>
    <submittedName>
        <fullName evidence="2">Uncharacterized protein</fullName>
    </submittedName>
</protein>
<dbReference type="InParanoid" id="F2U8Z7"/>
<dbReference type="Proteomes" id="UP000007799">
    <property type="component" value="Unassembled WGS sequence"/>
</dbReference>
<gene>
    <name evidence="2" type="ORF">PTSG_04914</name>
</gene>